<feature type="transmembrane region" description="Helical" evidence="7">
    <location>
        <begin position="241"/>
        <end position="262"/>
    </location>
</feature>
<evidence type="ECO:0000256" key="5">
    <source>
        <dbReference type="ARBA" id="ARBA00023136"/>
    </source>
</evidence>
<keyword evidence="3 7" id="KW-0812">Transmembrane</keyword>
<feature type="non-terminal residue" evidence="9">
    <location>
        <position position="301"/>
    </location>
</feature>
<dbReference type="InterPro" id="IPR036259">
    <property type="entry name" value="MFS_trans_sf"/>
</dbReference>
<evidence type="ECO:0000256" key="4">
    <source>
        <dbReference type="ARBA" id="ARBA00022989"/>
    </source>
</evidence>
<dbReference type="SUPFAM" id="SSF103473">
    <property type="entry name" value="MFS general substrate transporter"/>
    <property type="match status" value="1"/>
</dbReference>
<evidence type="ECO:0000313" key="10">
    <source>
        <dbReference type="Proteomes" id="UP001642464"/>
    </source>
</evidence>
<sequence length="301" mass="32556">MQRAVLLATLASLIDEIDLCLLTVSFMQLERQLALTPDKLGVILMARGLASSLSGVLWGSLADKSDRKNLIVLSMTMVGLCTLATPSLASLRGLLVTQMLSGLFASAVAPVSQSLVSENVQETGRGMAFSVLAMCAGFAGSASAFLYSIFTWQSAYRMMGSMTLTLAVWIFIFFPADTREKRRHSFMREIAAEMDQLKHIFSLPTFLALLLGGVVGCIPWNALSFMMMYLQCLGFSPTHAASLLTVMSVGRICGSLLGGFLGDRFASWSPLHGRALVGQMSIVLGAIPLCWVLWFYPRAGS</sequence>
<feature type="domain" description="Major facilitator superfamily (MFS) profile" evidence="8">
    <location>
        <begin position="4"/>
        <end position="301"/>
    </location>
</feature>
<keyword evidence="2" id="KW-0813">Transport</keyword>
<evidence type="ECO:0000313" key="9">
    <source>
        <dbReference type="EMBL" id="CAK9010319.1"/>
    </source>
</evidence>
<evidence type="ECO:0000256" key="2">
    <source>
        <dbReference type="ARBA" id="ARBA00022448"/>
    </source>
</evidence>
<dbReference type="Gene3D" id="1.20.1250.20">
    <property type="entry name" value="MFS general substrate transporter like domains"/>
    <property type="match status" value="2"/>
</dbReference>
<feature type="transmembrane region" description="Helical" evidence="7">
    <location>
        <begin position="128"/>
        <end position="150"/>
    </location>
</feature>
<dbReference type="PANTHER" id="PTHR23505:SF52">
    <property type="entry name" value="MAJOR FACILITATOR SUPERFAMILY PROTEIN"/>
    <property type="match status" value="1"/>
</dbReference>
<dbReference type="PROSITE" id="PS50850">
    <property type="entry name" value="MFS"/>
    <property type="match status" value="1"/>
</dbReference>
<evidence type="ECO:0000256" key="6">
    <source>
        <dbReference type="ARBA" id="ARBA00024338"/>
    </source>
</evidence>
<reference evidence="9 10" key="1">
    <citation type="submission" date="2024-02" db="EMBL/GenBank/DDBJ databases">
        <authorList>
            <person name="Chen Y."/>
            <person name="Shah S."/>
            <person name="Dougan E. K."/>
            <person name="Thang M."/>
            <person name="Chan C."/>
        </authorList>
    </citation>
    <scope>NUCLEOTIDE SEQUENCE [LARGE SCALE GENOMIC DNA]</scope>
</reference>
<feature type="transmembrane region" description="Helical" evidence="7">
    <location>
        <begin position="274"/>
        <end position="296"/>
    </location>
</feature>
<protein>
    <submittedName>
        <fullName evidence="9">Benzoate transport protein</fullName>
    </submittedName>
</protein>
<organism evidence="9 10">
    <name type="scientific">Durusdinium trenchii</name>
    <dbReference type="NCBI Taxonomy" id="1381693"/>
    <lineage>
        <taxon>Eukaryota</taxon>
        <taxon>Sar</taxon>
        <taxon>Alveolata</taxon>
        <taxon>Dinophyceae</taxon>
        <taxon>Suessiales</taxon>
        <taxon>Symbiodiniaceae</taxon>
        <taxon>Durusdinium</taxon>
    </lineage>
</organism>
<feature type="transmembrane region" description="Helical" evidence="7">
    <location>
        <begin position="197"/>
        <end position="221"/>
    </location>
</feature>
<dbReference type="EMBL" id="CAXAMM010006227">
    <property type="protein sequence ID" value="CAK9010319.1"/>
    <property type="molecule type" value="Genomic_DNA"/>
</dbReference>
<evidence type="ECO:0000256" key="3">
    <source>
        <dbReference type="ARBA" id="ARBA00022692"/>
    </source>
</evidence>
<dbReference type="InterPro" id="IPR020846">
    <property type="entry name" value="MFS_dom"/>
</dbReference>
<dbReference type="Pfam" id="PF07690">
    <property type="entry name" value="MFS_1"/>
    <property type="match status" value="1"/>
</dbReference>
<evidence type="ECO:0000256" key="7">
    <source>
        <dbReference type="SAM" id="Phobius"/>
    </source>
</evidence>
<keyword evidence="5 7" id="KW-0472">Membrane</keyword>
<proteinExistence type="inferred from homology"/>
<evidence type="ECO:0000256" key="1">
    <source>
        <dbReference type="ARBA" id="ARBA00004141"/>
    </source>
</evidence>
<feature type="transmembrane region" description="Helical" evidence="7">
    <location>
        <begin position="70"/>
        <end position="89"/>
    </location>
</feature>
<feature type="transmembrane region" description="Helical" evidence="7">
    <location>
        <begin position="95"/>
        <end position="116"/>
    </location>
</feature>
<comment type="caution">
    <text evidence="9">The sequence shown here is derived from an EMBL/GenBank/DDBJ whole genome shotgun (WGS) entry which is preliminary data.</text>
</comment>
<keyword evidence="10" id="KW-1185">Reference proteome</keyword>
<feature type="transmembrane region" description="Helical" evidence="7">
    <location>
        <begin position="156"/>
        <end position="176"/>
    </location>
</feature>
<evidence type="ECO:0000259" key="8">
    <source>
        <dbReference type="PROSITE" id="PS50850"/>
    </source>
</evidence>
<dbReference type="PANTHER" id="PTHR23505">
    <property type="entry name" value="SPINSTER"/>
    <property type="match status" value="1"/>
</dbReference>
<name>A0ABP0J7F4_9DINO</name>
<comment type="subcellular location">
    <subcellularLocation>
        <location evidence="1">Membrane</location>
        <topology evidence="1">Multi-pass membrane protein</topology>
    </subcellularLocation>
</comment>
<comment type="similarity">
    <text evidence="6">Belongs to the major facilitator superfamily. Spinster (TC 2.A.1.49) family.</text>
</comment>
<dbReference type="Proteomes" id="UP001642464">
    <property type="component" value="Unassembled WGS sequence"/>
</dbReference>
<keyword evidence="4 7" id="KW-1133">Transmembrane helix</keyword>
<feature type="transmembrane region" description="Helical" evidence="7">
    <location>
        <begin position="40"/>
        <end position="58"/>
    </location>
</feature>
<dbReference type="InterPro" id="IPR011701">
    <property type="entry name" value="MFS"/>
</dbReference>
<accession>A0ABP0J7F4</accession>
<dbReference type="InterPro" id="IPR044770">
    <property type="entry name" value="MFS_spinster-like"/>
</dbReference>
<gene>
    <name evidence="9" type="ORF">SCF082_LOCUS10624</name>
</gene>